<evidence type="ECO:0000259" key="10">
    <source>
        <dbReference type="PROSITE" id="PS50262"/>
    </source>
</evidence>
<dbReference type="Gene3D" id="1.20.1070.10">
    <property type="entry name" value="Rhodopsin 7-helix transmembrane proteins"/>
    <property type="match status" value="2"/>
</dbReference>
<comment type="subcellular location">
    <subcellularLocation>
        <location evidence="1">Membrane</location>
        <topology evidence="1">Multi-pass membrane protein</topology>
    </subcellularLocation>
</comment>
<evidence type="ECO:0000256" key="6">
    <source>
        <dbReference type="ARBA" id="ARBA00023170"/>
    </source>
</evidence>
<feature type="domain" description="G-protein coupled receptors family 1 profile" evidence="10">
    <location>
        <begin position="406"/>
        <end position="670"/>
    </location>
</feature>
<gene>
    <name evidence="11" type="ORF">PEVE_00028062</name>
</gene>
<evidence type="ECO:0000256" key="4">
    <source>
        <dbReference type="ARBA" id="ARBA00023040"/>
    </source>
</evidence>
<feature type="domain" description="G-protein coupled receptors family 1 profile" evidence="10">
    <location>
        <begin position="1"/>
        <end position="212"/>
    </location>
</feature>
<dbReference type="PANTHER" id="PTHR24243">
    <property type="entry name" value="G-PROTEIN COUPLED RECEPTOR"/>
    <property type="match status" value="1"/>
</dbReference>
<evidence type="ECO:0000256" key="7">
    <source>
        <dbReference type="ARBA" id="ARBA00023224"/>
    </source>
</evidence>
<dbReference type="PRINTS" id="PR00237">
    <property type="entry name" value="GPCRRHODOPSN"/>
</dbReference>
<feature type="transmembrane region" description="Helical" evidence="9">
    <location>
        <begin position="77"/>
        <end position="96"/>
    </location>
</feature>
<dbReference type="SMART" id="SM01381">
    <property type="entry name" value="7TM_GPCR_Srsx"/>
    <property type="match status" value="1"/>
</dbReference>
<evidence type="ECO:0000256" key="2">
    <source>
        <dbReference type="ARBA" id="ARBA00022692"/>
    </source>
</evidence>
<dbReference type="InterPro" id="IPR000276">
    <property type="entry name" value="GPCR_Rhodpsn"/>
</dbReference>
<feature type="transmembrane region" description="Helical" evidence="9">
    <location>
        <begin position="615"/>
        <end position="639"/>
    </location>
</feature>
<dbReference type="Proteomes" id="UP001159427">
    <property type="component" value="Unassembled WGS sequence"/>
</dbReference>
<keyword evidence="3 9" id="KW-1133">Transmembrane helix</keyword>
<feature type="transmembrane region" description="Helical" evidence="9">
    <location>
        <begin position="394"/>
        <end position="414"/>
    </location>
</feature>
<comment type="similarity">
    <text evidence="8">Belongs to the G-protein coupled receptor 1 family.</text>
</comment>
<proteinExistence type="inferred from homology"/>
<feature type="transmembrane region" description="Helical" evidence="9">
    <location>
        <begin position="651"/>
        <end position="673"/>
    </location>
</feature>
<keyword evidence="6 8" id="KW-0675">Receptor</keyword>
<evidence type="ECO:0000256" key="5">
    <source>
        <dbReference type="ARBA" id="ARBA00023136"/>
    </source>
</evidence>
<keyword evidence="12" id="KW-1185">Reference proteome</keyword>
<evidence type="ECO:0000256" key="3">
    <source>
        <dbReference type="ARBA" id="ARBA00022989"/>
    </source>
</evidence>
<dbReference type="PANTHER" id="PTHR24243:SF208">
    <property type="entry name" value="PYROKININ-1 RECEPTOR"/>
    <property type="match status" value="1"/>
</dbReference>
<feature type="transmembrane region" description="Helical" evidence="9">
    <location>
        <begin position="558"/>
        <end position="585"/>
    </location>
</feature>
<feature type="transmembrane region" description="Helical" evidence="9">
    <location>
        <begin position="513"/>
        <end position="532"/>
    </location>
</feature>
<organism evidence="11 12">
    <name type="scientific">Porites evermanni</name>
    <dbReference type="NCBI Taxonomy" id="104178"/>
    <lineage>
        <taxon>Eukaryota</taxon>
        <taxon>Metazoa</taxon>
        <taxon>Cnidaria</taxon>
        <taxon>Anthozoa</taxon>
        <taxon>Hexacorallia</taxon>
        <taxon>Scleractinia</taxon>
        <taxon>Fungiina</taxon>
        <taxon>Poritidae</taxon>
        <taxon>Porites</taxon>
    </lineage>
</organism>
<evidence type="ECO:0000256" key="1">
    <source>
        <dbReference type="ARBA" id="ARBA00004141"/>
    </source>
</evidence>
<protein>
    <recommendedName>
        <fullName evidence="10">G-protein coupled receptors family 1 profile domain-containing protein</fullName>
    </recommendedName>
</protein>
<dbReference type="InterPro" id="IPR017452">
    <property type="entry name" value="GPCR_Rhodpsn_7TM"/>
</dbReference>
<name>A0ABN8STE1_9CNID</name>
<evidence type="ECO:0000256" key="8">
    <source>
        <dbReference type="RuleBase" id="RU000688"/>
    </source>
</evidence>
<dbReference type="Pfam" id="PF00001">
    <property type="entry name" value="7tm_1"/>
    <property type="match status" value="2"/>
</dbReference>
<evidence type="ECO:0000313" key="11">
    <source>
        <dbReference type="EMBL" id="CAH3194556.1"/>
    </source>
</evidence>
<feature type="transmembrane region" description="Helical" evidence="9">
    <location>
        <begin position="481"/>
        <end position="501"/>
    </location>
</feature>
<comment type="caution">
    <text evidence="11">The sequence shown here is derived from an EMBL/GenBank/DDBJ whole genome shotgun (WGS) entry which is preliminary data.</text>
</comment>
<feature type="transmembrane region" description="Helical" evidence="9">
    <location>
        <begin position="231"/>
        <end position="251"/>
    </location>
</feature>
<dbReference type="SUPFAM" id="SSF81321">
    <property type="entry name" value="Family A G protein-coupled receptor-like"/>
    <property type="match status" value="2"/>
</dbReference>
<evidence type="ECO:0000256" key="9">
    <source>
        <dbReference type="SAM" id="Phobius"/>
    </source>
</evidence>
<keyword evidence="7 8" id="KW-0807">Transducer</keyword>
<dbReference type="PROSITE" id="PS50262">
    <property type="entry name" value="G_PROTEIN_RECEP_F1_2"/>
    <property type="match status" value="2"/>
</dbReference>
<evidence type="ECO:0000313" key="12">
    <source>
        <dbReference type="Proteomes" id="UP001159427"/>
    </source>
</evidence>
<feature type="transmembrane region" description="Helical" evidence="9">
    <location>
        <begin position="122"/>
        <end position="145"/>
    </location>
</feature>
<accession>A0ABN8STE1</accession>
<keyword evidence="5 9" id="KW-0472">Membrane</keyword>
<dbReference type="CDD" id="cd00637">
    <property type="entry name" value="7tm_classA_rhodopsin-like"/>
    <property type="match status" value="2"/>
</dbReference>
<keyword evidence="4 8" id="KW-0297">G-protein coupled receptor</keyword>
<keyword evidence="2 8" id="KW-0812">Transmembrane</keyword>
<sequence length="723" mass="83136">MITAFALPREVAEVFIGRRRWLLKGIMGQILCKLVFFLQDLSTAVSMHSLVVIAIDRYRGIVFPFRSPVITTKNCKVIIPIIWVVAMGLHGMYFYTSQLTKSESKWYCTISWAPKFEEKTQVIYFTFLSVVIIFLPLCVILTLSRRRKEDTAIMKRILILVLLFIFCITPVIVSGLVFHFIWDSLLPCDMEHLFPVTKFVFYSNASLNPWVYITCVNSAESSTLAQCIKTFAYSLIMFLSLFGNLAVIAIVSKNNRCITSVNVKKAGMASRNTVIKKTIHVVMNQLCTYDKKKNKNKIYYKTNNPFINSDHIQNTAYYITTLPAQRGHYYYFQEKLFLLCHLVCRSCRARPDLLVMFPLNGSEYQTVLNLSSTPNKTCVNSAESSTLAQCIKTFAYSLIMFLSLFGNLAVIAIVSKNNRMWTTTNFLIANMAASDLMITAFALPREVAEVFIGRGRWLLKGIMGQILCKLVFFLQDLSTAVSMHSLVVIAIDRYRGIVFPFRSPVITTKNCKVIIPIIWVVAMGLHGMYFYTSQLTMSESKWYCTISWAPKFEEKTQVIYFTFLSVVIIFLPLCVILTLYTLILIELRKRKISKNNAFELRSRRRKEDTAIMKRILILVLLFIFCITPVIVSGLVFHFIWDSLLPCDMEHLFPVTKFVFYSNASLNPWVYIVLSERYRQGMKELAKNFTCKDKIQLKRASNLSLRKTDKKPKSAVNFVRICSL</sequence>
<dbReference type="PROSITE" id="PS00237">
    <property type="entry name" value="G_PROTEIN_RECEP_F1_1"/>
    <property type="match status" value="1"/>
</dbReference>
<feature type="transmembrane region" description="Helical" evidence="9">
    <location>
        <begin position="157"/>
        <end position="182"/>
    </location>
</feature>
<reference evidence="11 12" key="1">
    <citation type="submission" date="2022-05" db="EMBL/GenBank/DDBJ databases">
        <authorList>
            <consortium name="Genoscope - CEA"/>
            <person name="William W."/>
        </authorList>
    </citation>
    <scope>NUCLEOTIDE SEQUENCE [LARGE SCALE GENOMIC DNA]</scope>
</reference>
<dbReference type="EMBL" id="CALNXI010003883">
    <property type="protein sequence ID" value="CAH3194556.1"/>
    <property type="molecule type" value="Genomic_DNA"/>
</dbReference>